<gene>
    <name evidence="4" type="ORF">EV201_1723</name>
</gene>
<comment type="caution">
    <text evidence="4">The sequence shown here is derived from an EMBL/GenBank/DDBJ whole genome shotgun (WGS) entry which is preliminary data.</text>
</comment>
<name>A0A4Q7VLB5_9BACT</name>
<dbReference type="EMBL" id="SHKN01000001">
    <property type="protein sequence ID" value="RZT97066.1"/>
    <property type="molecule type" value="Genomic_DNA"/>
</dbReference>
<keyword evidence="5" id="KW-1185">Reference proteome</keyword>
<dbReference type="SUPFAM" id="SSF56935">
    <property type="entry name" value="Porins"/>
    <property type="match status" value="1"/>
</dbReference>
<dbReference type="Gene3D" id="2.60.40.1120">
    <property type="entry name" value="Carboxypeptidase-like, regulatory domain"/>
    <property type="match status" value="1"/>
</dbReference>
<protein>
    <submittedName>
        <fullName evidence="4">Carboxypeptidase-like protein</fullName>
    </submittedName>
</protein>
<dbReference type="GO" id="GO:0004180">
    <property type="term" value="F:carboxypeptidase activity"/>
    <property type="evidence" value="ECO:0007669"/>
    <property type="project" value="UniProtKB-KW"/>
</dbReference>
<evidence type="ECO:0000256" key="1">
    <source>
        <dbReference type="ARBA" id="ARBA00004442"/>
    </source>
</evidence>
<proteinExistence type="predicted"/>
<sequence length="718" mass="83083">MRLTWLLIFLFTSASLWGQKQLTGIVIDQNQKPVFAANVYWKQHPQLGVVTDFDGKFSILLPTQQNPKQLLVSFIGFKTQVITWNEIKQQEKIVIQLKEENRQLKTINVTAKDPISQKFSVIRMEKIDVYLSPVASGDPLKAITFLPSSTNTDEMANPALRGSSSDKSRVILNGVPILKPVRNSQINGMGNFSLFNTEIIHKQYVYASNPPLNYGNTSAGLVEIETVQKLDQNSSQISTSLASLGFFISKKLKKESLIQLYGNWQFDDAFLNVNKHSLDLLKDFKSKDAGLNLRLKLHDNLCLNSFNYLIDEQFNVLDYMYGYQGKSIADNLRLISITNLHYTTNNGLLSLNLGLDAAKNKYHFANLFSRGLNKTIYISANYKWSTKNRHKFQFGLSEEYKYDRFHDSIPLNYYNVKTEAPNYYQKTNLNNHNTEGYIYWNYELASNFSLSTAARINLPTSKQNFYWSGQISMRYNLNKDQSFLLSGGQYHNYNTPNYYQRDYALNRSYQVAIDYDYKLERSNYHLALYCKKEHGDWKDENYHNFKDVRIAGLEFSTNHFFGPYLNFSLSNTLLKQDIQNANQWYPGSQSLDYFTKISLSFNHPGLLNLSATWIARPGLRYTPLKEVLHNPATDTWQPVLSEDINNKRYASYNNLSVNTSRILQLGKVSLIAFASITNLLNKKNQNTKQYNTDYSSSEFNYYEKRIYYFGLIWQLKGR</sequence>
<keyword evidence="4" id="KW-0378">Hydrolase</keyword>
<dbReference type="RefSeq" id="WP_130307124.1">
    <property type="nucleotide sequence ID" value="NZ_SHKN01000001.1"/>
</dbReference>
<dbReference type="GO" id="GO:0009279">
    <property type="term" value="C:cell outer membrane"/>
    <property type="evidence" value="ECO:0007669"/>
    <property type="project" value="UniProtKB-SubCell"/>
</dbReference>
<dbReference type="Pfam" id="PF13715">
    <property type="entry name" value="CarbopepD_reg_2"/>
    <property type="match status" value="1"/>
</dbReference>
<evidence type="ECO:0000313" key="5">
    <source>
        <dbReference type="Proteomes" id="UP000293562"/>
    </source>
</evidence>
<evidence type="ECO:0000313" key="4">
    <source>
        <dbReference type="EMBL" id="RZT97066.1"/>
    </source>
</evidence>
<comment type="subcellular location">
    <subcellularLocation>
        <location evidence="1">Cell outer membrane</location>
    </subcellularLocation>
</comment>
<reference evidence="4 5" key="1">
    <citation type="submission" date="2019-02" db="EMBL/GenBank/DDBJ databases">
        <title>Genomic Encyclopedia of Type Strains, Phase IV (KMG-IV): sequencing the most valuable type-strain genomes for metagenomic binning, comparative biology and taxonomic classification.</title>
        <authorList>
            <person name="Goeker M."/>
        </authorList>
    </citation>
    <scope>NUCLEOTIDE SEQUENCE [LARGE SCALE GENOMIC DNA]</scope>
    <source>
        <strain evidence="4 5">DSM 28825</strain>
    </source>
</reference>
<dbReference type="Proteomes" id="UP000293562">
    <property type="component" value="Unassembled WGS sequence"/>
</dbReference>
<keyword evidence="3" id="KW-0998">Cell outer membrane</keyword>
<keyword evidence="4" id="KW-0121">Carboxypeptidase</keyword>
<organism evidence="4 5">
    <name type="scientific">Ancylomarina subtilis</name>
    <dbReference type="NCBI Taxonomy" id="1639035"/>
    <lineage>
        <taxon>Bacteria</taxon>
        <taxon>Pseudomonadati</taxon>
        <taxon>Bacteroidota</taxon>
        <taxon>Bacteroidia</taxon>
        <taxon>Marinilabiliales</taxon>
        <taxon>Marinifilaceae</taxon>
        <taxon>Ancylomarina</taxon>
    </lineage>
</organism>
<dbReference type="OrthoDB" id="1075473at2"/>
<keyword evidence="4" id="KW-0645">Protease</keyword>
<accession>A0A4Q7VLB5</accession>
<dbReference type="SUPFAM" id="SSF49464">
    <property type="entry name" value="Carboxypeptidase regulatory domain-like"/>
    <property type="match status" value="1"/>
</dbReference>
<dbReference type="AlphaFoldDB" id="A0A4Q7VLB5"/>
<dbReference type="InterPro" id="IPR036942">
    <property type="entry name" value="Beta-barrel_TonB_sf"/>
</dbReference>
<dbReference type="InterPro" id="IPR008969">
    <property type="entry name" value="CarboxyPept-like_regulatory"/>
</dbReference>
<dbReference type="Gene3D" id="2.40.170.20">
    <property type="entry name" value="TonB-dependent receptor, beta-barrel domain"/>
    <property type="match status" value="1"/>
</dbReference>
<evidence type="ECO:0000256" key="2">
    <source>
        <dbReference type="ARBA" id="ARBA00023136"/>
    </source>
</evidence>
<evidence type="ECO:0000256" key="3">
    <source>
        <dbReference type="ARBA" id="ARBA00023237"/>
    </source>
</evidence>
<keyword evidence="2" id="KW-0472">Membrane</keyword>